<name>W4KFZ1_HETIT</name>
<dbReference type="Proteomes" id="UP000030671">
    <property type="component" value="Unassembled WGS sequence"/>
</dbReference>
<feature type="signal peptide" evidence="1">
    <location>
        <begin position="1"/>
        <end position="17"/>
    </location>
</feature>
<protein>
    <submittedName>
        <fullName evidence="2">Uncharacterized protein</fullName>
    </submittedName>
</protein>
<keyword evidence="1" id="KW-0732">Signal</keyword>
<feature type="chain" id="PRO_5004844214" evidence="1">
    <location>
        <begin position="18"/>
        <end position="270"/>
    </location>
</feature>
<dbReference type="RefSeq" id="XP_009544287.1">
    <property type="nucleotide sequence ID" value="XM_009545992.1"/>
</dbReference>
<evidence type="ECO:0000313" key="3">
    <source>
        <dbReference type="Proteomes" id="UP000030671"/>
    </source>
</evidence>
<evidence type="ECO:0000256" key="1">
    <source>
        <dbReference type="SAM" id="SignalP"/>
    </source>
</evidence>
<sequence length="270" mass="29303">MLRLPRWCIWRLRLLCALPNELINGFIDKAEFAHWSTALDSSPNLLPLFYPSASPSAATASSSCPILSAFSCPNLFTDSSCPNLFAADLELVSAIDTLDQMSMDLVASAALADVKGKKLAAAIAPEEWNSASRVFEDPPGLVPGDLLAKPGQESCIKCADHQKGCSFQPRWMSKDKGRSKAKEKSKAKAANKLEENEALCLIKRYKVEVLMPKYSISKSIVQTRGYVSFVGMVNQDVAGPSISLDVILVEDLSAAEDLDMSVLGDFVPNE</sequence>
<dbReference type="EMBL" id="KI925456">
    <property type="protein sequence ID" value="ETW84644.1"/>
    <property type="molecule type" value="Genomic_DNA"/>
</dbReference>
<organism evidence="2 3">
    <name type="scientific">Heterobasidion irregulare (strain TC 32-1)</name>
    <dbReference type="NCBI Taxonomy" id="747525"/>
    <lineage>
        <taxon>Eukaryota</taxon>
        <taxon>Fungi</taxon>
        <taxon>Dikarya</taxon>
        <taxon>Basidiomycota</taxon>
        <taxon>Agaricomycotina</taxon>
        <taxon>Agaricomycetes</taxon>
        <taxon>Russulales</taxon>
        <taxon>Bondarzewiaceae</taxon>
        <taxon>Heterobasidion</taxon>
        <taxon>Heterobasidion annosum species complex</taxon>
    </lineage>
</organism>
<dbReference type="HOGENOM" id="CLU_1030798_0_0_1"/>
<keyword evidence="3" id="KW-1185">Reference proteome</keyword>
<dbReference type="AlphaFoldDB" id="W4KFZ1"/>
<reference evidence="2 3" key="1">
    <citation type="journal article" date="2012" name="New Phytol.">
        <title>Insight into trade-off between wood decay and parasitism from the genome of a fungal forest pathogen.</title>
        <authorList>
            <person name="Olson A."/>
            <person name="Aerts A."/>
            <person name="Asiegbu F."/>
            <person name="Belbahri L."/>
            <person name="Bouzid O."/>
            <person name="Broberg A."/>
            <person name="Canback B."/>
            <person name="Coutinho P.M."/>
            <person name="Cullen D."/>
            <person name="Dalman K."/>
            <person name="Deflorio G."/>
            <person name="van Diepen L.T."/>
            <person name="Dunand C."/>
            <person name="Duplessis S."/>
            <person name="Durling M."/>
            <person name="Gonthier P."/>
            <person name="Grimwood J."/>
            <person name="Fossdal C.G."/>
            <person name="Hansson D."/>
            <person name="Henrissat B."/>
            <person name="Hietala A."/>
            <person name="Himmelstrand K."/>
            <person name="Hoffmeister D."/>
            <person name="Hogberg N."/>
            <person name="James T.Y."/>
            <person name="Karlsson M."/>
            <person name="Kohler A."/>
            <person name="Kues U."/>
            <person name="Lee Y.H."/>
            <person name="Lin Y.C."/>
            <person name="Lind M."/>
            <person name="Lindquist E."/>
            <person name="Lombard V."/>
            <person name="Lucas S."/>
            <person name="Lunden K."/>
            <person name="Morin E."/>
            <person name="Murat C."/>
            <person name="Park J."/>
            <person name="Raffaello T."/>
            <person name="Rouze P."/>
            <person name="Salamov A."/>
            <person name="Schmutz J."/>
            <person name="Solheim H."/>
            <person name="Stahlberg J."/>
            <person name="Velez H."/>
            <person name="de Vries R.P."/>
            <person name="Wiebenga A."/>
            <person name="Woodward S."/>
            <person name="Yakovlev I."/>
            <person name="Garbelotto M."/>
            <person name="Martin F."/>
            <person name="Grigoriev I.V."/>
            <person name="Stenlid J."/>
        </authorList>
    </citation>
    <scope>NUCLEOTIDE SEQUENCE [LARGE SCALE GENOMIC DNA]</scope>
    <source>
        <strain evidence="2 3">TC 32-1</strain>
    </source>
</reference>
<dbReference type="KEGG" id="hir:HETIRDRAFT_425913"/>
<evidence type="ECO:0000313" key="2">
    <source>
        <dbReference type="EMBL" id="ETW84644.1"/>
    </source>
</evidence>
<proteinExistence type="predicted"/>
<gene>
    <name evidence="2" type="ORF">HETIRDRAFT_425913</name>
</gene>
<dbReference type="InParanoid" id="W4KFZ1"/>
<dbReference type="GeneID" id="20674052"/>
<accession>W4KFZ1</accession>